<keyword evidence="2" id="KW-0378">Hydrolase</keyword>
<keyword evidence="8" id="KW-1185">Reference proteome</keyword>
<evidence type="ECO:0000256" key="1">
    <source>
        <dbReference type="ARBA" id="ARBA00013015"/>
    </source>
</evidence>
<dbReference type="SUPFAM" id="SSF52799">
    <property type="entry name" value="(Phosphotyrosine protein) phosphatases II"/>
    <property type="match status" value="1"/>
</dbReference>
<dbReference type="AlphaFoldDB" id="A0A078B9M8"/>
<dbReference type="GO" id="GO:0005829">
    <property type="term" value="C:cytosol"/>
    <property type="evidence" value="ECO:0007669"/>
    <property type="project" value="TreeGrafter"/>
</dbReference>
<dbReference type="PROSITE" id="PS51181">
    <property type="entry name" value="PPASE_TENSIN"/>
    <property type="match status" value="1"/>
</dbReference>
<feature type="domain" description="Phosphatase tensin-type" evidence="6">
    <location>
        <begin position="98"/>
        <end position="305"/>
    </location>
</feature>
<dbReference type="OrthoDB" id="16692at2759"/>
<sequence>MKANENNEGGKKWEAEDTEISNYTSNHGGITVDKIEHDCLYLKEQSMNDENYNLRSKIYFDFGFEKPHEADSNSKCNLNSFLCCCCVLMRSIVSKKKKRFKEGKYNLDLSYIKPTIIAMGFPSKSIEGSYRNNVVQVTQFLKDKHGSNVKIYNLCSEPDKQYNKAHFGDADFKIKRFPFPDHNITSIQNIFKFCIDASLYLQDSFHQYQMNQQNEKKPAIAVHCKAGKGRTGLMICSLLIFTNQDETLDLDDQYSMNYYEQERIMEAQEKKKKVDDPGKVKKSRGLTIPSQIRQLKLFYLFLKNHVGYPYFQNSLSKYQEIMRNFKEIEDSTQYFRIFSISLGPFTKEANNINVEVEISTLDEKGALEELLKLTDKKLVKNMIEWYGSCLIIKFSQDQLLKTQRDLKFTRDIRIKIHAGSFKFYFWLNPQSVKEHSVKNEIFSTFENSDSDLKKYLIPMFVNQMKGSLIKQQQSHKDSTSDQLEMNLKILKDNVQNFLLRNVNLGTFKSEENKEDSNIQLSEQGYEVDFQAYPYEKLWSMLRDRTKMELENINEKVYGDQKSQQAGRKSSKFNFYSVKLQKDDLDKFKPNRYKDEFSMKIIIYEERVIAYKNASQILQEKREIFKDNDLLNEVQNLCRIQESFVFEKLMEDELTLKDNYDQKIKKIKGKFAKKNAKELLIKYRIKFNTLNKKEFDEKVAQILKSESPEEFLQEEENQLKAKLGLDVDPPPHYAKIRRAKQQQEDAKYQIMKLEKEKKEREKKNKEILEIQMKFQQDKQQKEQELKEQQRLHEEELKELRKQEVLQKIEEIQQRRVQKKQDMIQSTKQIFQNKSPPKFIELEKRYQEQILMPELEEQKKKLQMIRDIHKPISQKDILRHQRRFDHFNRKVEEERENHKEKLKNDFKIASLELGRLKSNILDSVVQQDLLLKQIQEGKSNEIKNQRKKVQSYSKYVQEMYQPKVYHNPEQSSRDISPNQREEKRKQLRTYNSVVQKRSKKITTFESPEPLKTLQDDDYERQTFDKSSKVIKNGLGQDSDRTRNLIWEKERRLKKKHRLSFDPDLMKPNRVEYKDYLKEQRIKNMNSDLPNAQDYFQTFERRGSAGLIIASSLDFKRIQSPAKKNEIVQQKIKLLDDKFKLKEKANRVINKDLEFEMRAHDNLVENIKTKLQIIDQLT</sequence>
<evidence type="ECO:0000259" key="6">
    <source>
        <dbReference type="PROSITE" id="PS51181"/>
    </source>
</evidence>
<dbReference type="InParanoid" id="A0A078B9M8"/>
<accession>A0A078B9M8</accession>
<name>A0A078B9M8_STYLE</name>
<dbReference type="Proteomes" id="UP000039865">
    <property type="component" value="Unassembled WGS sequence"/>
</dbReference>
<dbReference type="InterPro" id="IPR029021">
    <property type="entry name" value="Prot-tyrosine_phosphatase-like"/>
</dbReference>
<dbReference type="PROSITE" id="PS50056">
    <property type="entry name" value="TYR_PHOSPHATASE_2"/>
    <property type="match status" value="1"/>
</dbReference>
<dbReference type="Gene3D" id="3.90.190.10">
    <property type="entry name" value="Protein tyrosine phosphatase superfamily"/>
    <property type="match status" value="1"/>
</dbReference>
<keyword evidence="3" id="KW-0175">Coiled coil</keyword>
<proteinExistence type="predicted"/>
<evidence type="ECO:0000256" key="4">
    <source>
        <dbReference type="SAM" id="MobiDB-lite"/>
    </source>
</evidence>
<feature type="region of interest" description="Disordered" evidence="4">
    <location>
        <begin position="959"/>
        <end position="984"/>
    </location>
</feature>
<dbReference type="InterPro" id="IPR029023">
    <property type="entry name" value="Tensin_phosphatase"/>
</dbReference>
<protein>
    <recommendedName>
        <fullName evidence="1">phosphatidylinositol-3,4,5-trisphosphate 3-phosphatase</fullName>
        <ecNumber evidence="1">3.1.3.67</ecNumber>
    </recommendedName>
</protein>
<feature type="compositionally biased region" description="Polar residues" evidence="4">
    <location>
        <begin position="966"/>
        <end position="976"/>
    </location>
</feature>
<dbReference type="InterPro" id="IPR051281">
    <property type="entry name" value="Dual-spec_lipid-protein_phosph"/>
</dbReference>
<evidence type="ECO:0000256" key="3">
    <source>
        <dbReference type="SAM" id="Coils"/>
    </source>
</evidence>
<gene>
    <name evidence="7" type="primary">Contig3291.g3521</name>
    <name evidence="7" type="ORF">STYLEM_20393</name>
</gene>
<reference evidence="7 8" key="1">
    <citation type="submission" date="2014-06" db="EMBL/GenBank/DDBJ databases">
        <authorList>
            <person name="Swart Estienne"/>
        </authorList>
    </citation>
    <scope>NUCLEOTIDE SEQUENCE [LARGE SCALE GENOMIC DNA]</scope>
    <source>
        <strain evidence="7 8">130c</strain>
    </source>
</reference>
<dbReference type="GO" id="GO:0016314">
    <property type="term" value="F:phosphatidylinositol-3,4,5-trisphosphate 3-phosphatase activity"/>
    <property type="evidence" value="ECO:0007669"/>
    <property type="project" value="UniProtKB-EC"/>
</dbReference>
<dbReference type="InterPro" id="IPR016130">
    <property type="entry name" value="Tyr_Pase_AS"/>
</dbReference>
<evidence type="ECO:0000313" key="8">
    <source>
        <dbReference type="Proteomes" id="UP000039865"/>
    </source>
</evidence>
<dbReference type="PANTHER" id="PTHR12305">
    <property type="entry name" value="PHOSPHATASE WITH HOMOLOGY TO TENSIN"/>
    <property type="match status" value="1"/>
</dbReference>
<evidence type="ECO:0000259" key="5">
    <source>
        <dbReference type="PROSITE" id="PS50056"/>
    </source>
</evidence>
<evidence type="ECO:0000256" key="2">
    <source>
        <dbReference type="ARBA" id="ARBA00022801"/>
    </source>
</evidence>
<organism evidence="7 8">
    <name type="scientific">Stylonychia lemnae</name>
    <name type="common">Ciliate</name>
    <dbReference type="NCBI Taxonomy" id="5949"/>
    <lineage>
        <taxon>Eukaryota</taxon>
        <taxon>Sar</taxon>
        <taxon>Alveolata</taxon>
        <taxon>Ciliophora</taxon>
        <taxon>Intramacronucleata</taxon>
        <taxon>Spirotrichea</taxon>
        <taxon>Stichotrichia</taxon>
        <taxon>Sporadotrichida</taxon>
        <taxon>Oxytrichidae</taxon>
        <taxon>Stylonychinae</taxon>
        <taxon>Stylonychia</taxon>
    </lineage>
</organism>
<dbReference type="PROSITE" id="PS00383">
    <property type="entry name" value="TYR_PHOSPHATASE_1"/>
    <property type="match status" value="1"/>
</dbReference>
<dbReference type="EMBL" id="CCKQ01019221">
    <property type="protein sequence ID" value="CDW91240.1"/>
    <property type="molecule type" value="Genomic_DNA"/>
</dbReference>
<feature type="domain" description="Tyrosine specific protein phosphatases" evidence="5">
    <location>
        <begin position="203"/>
        <end position="272"/>
    </location>
</feature>
<dbReference type="EC" id="3.1.3.67" evidence="1"/>
<evidence type="ECO:0000313" key="7">
    <source>
        <dbReference type="EMBL" id="CDW91240.1"/>
    </source>
</evidence>
<dbReference type="PANTHER" id="PTHR12305:SF81">
    <property type="entry name" value="PHOSPHATIDYLINOSITOL 3,4,5-TRISPHOSPHATE 3-PHOSPHATASE AND DUAL-SPECIFICITY PROTEIN PHOSPHATASE PTEN"/>
    <property type="match status" value="1"/>
</dbReference>
<feature type="coiled-coil region" evidence="3">
    <location>
        <begin position="735"/>
        <end position="820"/>
    </location>
</feature>
<dbReference type="InterPro" id="IPR000387">
    <property type="entry name" value="Tyr_Pase_dom"/>
</dbReference>